<dbReference type="GeneID" id="68355348"/>
<comment type="caution">
    <text evidence="2">The sequence shown here is derived from an EMBL/GenBank/DDBJ whole genome shotgun (WGS) entry which is preliminary data.</text>
</comment>
<dbReference type="AlphaFoldDB" id="A0A9P8SIZ8"/>
<dbReference type="Proteomes" id="UP000824596">
    <property type="component" value="Unassembled WGS sequence"/>
</dbReference>
<evidence type="ECO:0000313" key="3">
    <source>
        <dbReference type="Proteomes" id="UP000824596"/>
    </source>
</evidence>
<sequence length="133" mass="15247">MPQPAVVLLPVFGSKPGDEWFRNAFTRDINKIYQRMEDVSNGKTGGHRAKDPKVQPLLKDTFAKLRPLALPNGAHFRDPRLKTDSHFQRPVNPGWGTGKELKKSWFRLHGWPIVHLGPGGIERQVPWWNSYDL</sequence>
<dbReference type="EMBL" id="JAIZPD010000005">
    <property type="protein sequence ID" value="KAH0963709.1"/>
    <property type="molecule type" value="Genomic_DNA"/>
</dbReference>
<reference evidence="2" key="1">
    <citation type="submission" date="2021-09" db="EMBL/GenBank/DDBJ databases">
        <title>A high-quality genome of the endoparasitic fungus Hirsutella rhossiliensis with a comparison of Hirsutella genomes reveals transposable elements contributing to genome size variation.</title>
        <authorList>
            <person name="Lin R."/>
            <person name="Jiao Y."/>
            <person name="Sun X."/>
            <person name="Ling J."/>
            <person name="Xie B."/>
            <person name="Cheng X."/>
        </authorList>
    </citation>
    <scope>NUCLEOTIDE SEQUENCE</scope>
    <source>
        <strain evidence="2">HR02</strain>
    </source>
</reference>
<name>A0A9P8SIZ8_9HYPO</name>
<keyword evidence="3" id="KW-1185">Reference proteome</keyword>
<organism evidence="2 3">
    <name type="scientific">Hirsutella rhossiliensis</name>
    <dbReference type="NCBI Taxonomy" id="111463"/>
    <lineage>
        <taxon>Eukaryota</taxon>
        <taxon>Fungi</taxon>
        <taxon>Dikarya</taxon>
        <taxon>Ascomycota</taxon>
        <taxon>Pezizomycotina</taxon>
        <taxon>Sordariomycetes</taxon>
        <taxon>Hypocreomycetidae</taxon>
        <taxon>Hypocreales</taxon>
        <taxon>Ophiocordycipitaceae</taxon>
        <taxon>Hirsutella</taxon>
    </lineage>
</organism>
<evidence type="ECO:0000256" key="1">
    <source>
        <dbReference type="SAM" id="MobiDB-lite"/>
    </source>
</evidence>
<gene>
    <name evidence="2" type="ORF">HRG_06219</name>
</gene>
<protein>
    <submittedName>
        <fullName evidence="2">Uncharacterized protein</fullName>
    </submittedName>
</protein>
<dbReference type="RefSeq" id="XP_044721222.1">
    <property type="nucleotide sequence ID" value="XM_044864690.1"/>
</dbReference>
<accession>A0A9P8SIZ8</accession>
<feature type="region of interest" description="Disordered" evidence="1">
    <location>
        <begin position="75"/>
        <end position="95"/>
    </location>
</feature>
<proteinExistence type="predicted"/>
<feature type="compositionally biased region" description="Basic and acidic residues" evidence="1">
    <location>
        <begin position="75"/>
        <end position="87"/>
    </location>
</feature>
<evidence type="ECO:0000313" key="2">
    <source>
        <dbReference type="EMBL" id="KAH0963709.1"/>
    </source>
</evidence>